<sequence length="557" mass="59115">MSAASFIRSKRGNIATASALLAVPLIFAMGAGIDLSRVWTERSKLQTAVDGAALAVMKNAAFKQAEAERLAARMLTTNFGSNYQTLAVTFSEFGATVTARTKVDLTLAKVLGFESLDAGVAGTAEYPPTKYEIALVLDTTGSMAGSKLAEMKKAAKSMVRELTETEILRRRVKFSLVPFSSFVNVGADKASADWIDGEGAVNVPYSIIPAGVSRFDVFRNLDQTWNGCVETRLETGDSSYGSDDTPPDAKDPNTLFVPLLVPPEPASTRGARYNNSYLTNPSLSGLGVNIDDVVTRYVLAPIKTLLTGPSTAKGPNAGCDVRPIRALTQDYAAITRDIDALKAAGNTNIAEGVAWGNRVLSPGEPFAEGQSFDADVEKIMIVLTDGDNTVASADNPNLSAYSSFGYVADGRWNGSVATTSEPTGCYLSDDVDDTSKPGKKPKVKHDKHGKKHKDLTDPTPVNCLPRPADVPKPKDAPKAATVAAAMDGMTSRACDAAKEKGVELFTIRLEVDTATSSALLKGCASDGSHYYDVSDAAQLQAIFDDIANRIKTLRISS</sequence>
<keyword evidence="2" id="KW-1185">Reference proteome</keyword>
<gene>
    <name evidence="1" type="ORF">OXU80_10455</name>
</gene>
<evidence type="ECO:0000313" key="2">
    <source>
        <dbReference type="Proteomes" id="UP001163223"/>
    </source>
</evidence>
<dbReference type="EMBL" id="CP113520">
    <property type="protein sequence ID" value="WAJ30590.1"/>
    <property type="molecule type" value="Genomic_DNA"/>
</dbReference>
<proteinExistence type="predicted"/>
<accession>A0ACD4NV36</accession>
<reference evidence="1" key="1">
    <citation type="submission" date="2022-11" db="EMBL/GenBank/DDBJ databases">
        <title>beta-Carotene-producing bacterium, Jeongeuplla avenae sp. nov., alleviates the salt stress of Arabidopsis seedlings.</title>
        <authorList>
            <person name="Jiang L."/>
            <person name="Lee J."/>
        </authorList>
    </citation>
    <scope>NUCLEOTIDE SEQUENCE</scope>
    <source>
        <strain evidence="1">DY_R2A_6</strain>
    </source>
</reference>
<dbReference type="Proteomes" id="UP001163223">
    <property type="component" value="Chromosome"/>
</dbReference>
<evidence type="ECO:0000313" key="1">
    <source>
        <dbReference type="EMBL" id="WAJ30590.1"/>
    </source>
</evidence>
<protein>
    <submittedName>
        <fullName evidence="1">Pilus assembly protein</fullName>
    </submittedName>
</protein>
<name>A0ACD4NV36_9HYPH</name>
<organism evidence="1 2">
    <name type="scientific">Antarcticirhabdus aurantiaca</name>
    <dbReference type="NCBI Taxonomy" id="2606717"/>
    <lineage>
        <taxon>Bacteria</taxon>
        <taxon>Pseudomonadati</taxon>
        <taxon>Pseudomonadota</taxon>
        <taxon>Alphaproteobacteria</taxon>
        <taxon>Hyphomicrobiales</taxon>
        <taxon>Aurantimonadaceae</taxon>
        <taxon>Antarcticirhabdus</taxon>
    </lineage>
</organism>